<feature type="transmembrane region" description="Helical" evidence="2">
    <location>
        <begin position="547"/>
        <end position="569"/>
    </location>
</feature>
<dbReference type="PANTHER" id="PTHR31318:SF2">
    <property type="entry name" value="PECTIN LYASE-LIKE FAMILY PROTEIN-RELATED"/>
    <property type="match status" value="1"/>
</dbReference>
<keyword evidence="3" id="KW-0732">Signal</keyword>
<proteinExistence type="predicted"/>
<feature type="chain" id="PRO_5035166857" description="Right handed beta helix domain-containing protein" evidence="3">
    <location>
        <begin position="23"/>
        <end position="590"/>
    </location>
</feature>
<dbReference type="InterPro" id="IPR011050">
    <property type="entry name" value="Pectin_lyase_fold/virulence"/>
</dbReference>
<evidence type="ECO:0000256" key="2">
    <source>
        <dbReference type="SAM" id="Phobius"/>
    </source>
</evidence>
<comment type="caution">
    <text evidence="4">The sequence shown here is derived from an EMBL/GenBank/DDBJ whole genome shotgun (WGS) entry which is preliminary data.</text>
</comment>
<protein>
    <recommendedName>
        <fullName evidence="6">Right handed beta helix domain-containing protein</fullName>
    </recommendedName>
</protein>
<dbReference type="EMBL" id="AJWJ01000006">
    <property type="protein sequence ID" value="KAF2078351.1"/>
    <property type="molecule type" value="Genomic_DNA"/>
</dbReference>
<name>A0A8J4Q1Z7_9MYCE</name>
<dbReference type="Proteomes" id="UP000695562">
    <property type="component" value="Unassembled WGS sequence"/>
</dbReference>
<accession>A0A8J4Q1Z7</accession>
<dbReference type="SUPFAM" id="SSF51126">
    <property type="entry name" value="Pectin lyase-like"/>
    <property type="match status" value="1"/>
</dbReference>
<evidence type="ECO:0000256" key="1">
    <source>
        <dbReference type="SAM" id="MobiDB-lite"/>
    </source>
</evidence>
<dbReference type="PANTHER" id="PTHR31318">
    <property type="entry name" value="EXPRESSED PROTEIN-RELATED"/>
    <property type="match status" value="1"/>
</dbReference>
<evidence type="ECO:0000313" key="4">
    <source>
        <dbReference type="EMBL" id="KAF2078351.1"/>
    </source>
</evidence>
<keyword evidence="5" id="KW-1185">Reference proteome</keyword>
<sequence length="590" mass="66560">MYRKLHILLLLICTLLPTVVFGDEIDSNHEESELSFFVLSDPINDYNAWGCGDSMNSPCNSIQDAIYSFLNKTITPSESEPEDSTPSSSESSLSSSSYSSSSQSSSNSFPSMKRKNRALPKSTPFILNLFGENHFESHNIIHLDNLNIKIQAYQDHVTIKGHTSYVNPKPSFSISSTGLIFIKFDKIIFSDYVYNIIGVYGSSLSVAFENCIFQDNNFNGSGQTGGPISYSSQIESQEHKHFSFSNCIYKNQKGYNGFFQLYNATVFIYNSSFIDNENFGFFLKDSHLTILYSIFTNNIINNQELNEVHGLIHCDNCRATIDNSNFYNNYVRNSLLYIINGSVDFGQTIFMNNTKSGYLDIPEALVVFKDVNSRIHKSAFVINLSNNRIIYARGGKTNLESTGLVENESTGDTLIFIQDGQFFFRSTEIQIDSDTKANSVFMVVRSRVTMDNMKIKVYSNHSTMKTSIIECFRSELYFISSTIENYGDIQSLLCDSETDCLSLNNGNSTFSTYYGGKMESTHSISCRNEVQDENQDDDDIQLDDGTIAAIVVCIFAFVIISVMSIIFFIKRNSSNQNKKYTKQIDDIDTN</sequence>
<evidence type="ECO:0008006" key="6">
    <source>
        <dbReference type="Google" id="ProtNLM"/>
    </source>
</evidence>
<gene>
    <name evidence="4" type="ORF">CYY_000335</name>
</gene>
<keyword evidence="2" id="KW-1133">Transmembrane helix</keyword>
<evidence type="ECO:0000313" key="5">
    <source>
        <dbReference type="Proteomes" id="UP000695562"/>
    </source>
</evidence>
<organism evidence="4 5">
    <name type="scientific">Polysphondylium violaceum</name>
    <dbReference type="NCBI Taxonomy" id="133409"/>
    <lineage>
        <taxon>Eukaryota</taxon>
        <taxon>Amoebozoa</taxon>
        <taxon>Evosea</taxon>
        <taxon>Eumycetozoa</taxon>
        <taxon>Dictyostelia</taxon>
        <taxon>Dictyosteliales</taxon>
        <taxon>Dictyosteliaceae</taxon>
        <taxon>Polysphondylium</taxon>
    </lineage>
</organism>
<evidence type="ECO:0000256" key="3">
    <source>
        <dbReference type="SAM" id="SignalP"/>
    </source>
</evidence>
<feature type="signal peptide" evidence="3">
    <location>
        <begin position="1"/>
        <end position="22"/>
    </location>
</feature>
<keyword evidence="2" id="KW-0472">Membrane</keyword>
<dbReference type="AlphaFoldDB" id="A0A8J4Q1Z7"/>
<keyword evidence="2" id="KW-0812">Transmembrane</keyword>
<feature type="compositionally biased region" description="Low complexity" evidence="1">
    <location>
        <begin position="84"/>
        <end position="111"/>
    </location>
</feature>
<reference evidence="4" key="1">
    <citation type="submission" date="2020-01" db="EMBL/GenBank/DDBJ databases">
        <title>Development of genomics and gene disruption for Polysphondylium violaceum indicates a role for the polyketide synthase stlB in stalk morphogenesis.</title>
        <authorList>
            <person name="Narita B."/>
            <person name="Kawabe Y."/>
            <person name="Kin K."/>
            <person name="Saito T."/>
            <person name="Gibbs R."/>
            <person name="Kuspa A."/>
            <person name="Muzny D."/>
            <person name="Queller D."/>
            <person name="Richards S."/>
            <person name="Strassman J."/>
            <person name="Sucgang R."/>
            <person name="Worley K."/>
            <person name="Schaap P."/>
        </authorList>
    </citation>
    <scope>NUCLEOTIDE SEQUENCE</scope>
    <source>
        <strain evidence="4">QSvi11</strain>
    </source>
</reference>
<feature type="region of interest" description="Disordered" evidence="1">
    <location>
        <begin position="76"/>
        <end position="115"/>
    </location>
</feature>